<dbReference type="EMBL" id="JAAKZY010000119">
    <property type="protein sequence ID" value="NGO11902.1"/>
    <property type="molecule type" value="Genomic_DNA"/>
</dbReference>
<evidence type="ECO:0000313" key="4">
    <source>
        <dbReference type="Proteomes" id="UP000472335"/>
    </source>
</evidence>
<dbReference type="CDD" id="cd05829">
    <property type="entry name" value="Sortase_F"/>
    <property type="match status" value="1"/>
</dbReference>
<keyword evidence="4" id="KW-1185">Reference proteome</keyword>
<gene>
    <name evidence="3" type="ORF">G5C60_30945</name>
</gene>
<sequence>MTGYLLLAASPAPTNIGEVPEPGRTTVARPGSDPAAPPRPAGGSPPVALSIAGHLTGVPVEAVAADARGALAVPQSPHRLGWWALGAAAGAPGGTLLLAGHLDTVDEGVGVFESLHEVRPGTRAEVLAADGTRHRYVIVARRMYRQASLPKNLFTSGGTARLALVTCGGRFTPESGRYEENLVLYGVPRD</sequence>
<comment type="caution">
    <text evidence="3">The sequence shown here is derived from an EMBL/GenBank/DDBJ whole genome shotgun (WGS) entry which is preliminary data.</text>
</comment>
<proteinExistence type="predicted"/>
<dbReference type="InterPro" id="IPR023365">
    <property type="entry name" value="Sortase_dom-sf"/>
</dbReference>
<dbReference type="GO" id="GO:0016787">
    <property type="term" value="F:hydrolase activity"/>
    <property type="evidence" value="ECO:0007669"/>
    <property type="project" value="UniProtKB-KW"/>
</dbReference>
<dbReference type="Gene3D" id="2.40.260.10">
    <property type="entry name" value="Sortase"/>
    <property type="match status" value="1"/>
</dbReference>
<name>A0A6G4VCQ6_9ACTN</name>
<organism evidence="3 4">
    <name type="scientific">Streptomyces scabichelini</name>
    <dbReference type="NCBI Taxonomy" id="2711217"/>
    <lineage>
        <taxon>Bacteria</taxon>
        <taxon>Bacillati</taxon>
        <taxon>Actinomycetota</taxon>
        <taxon>Actinomycetes</taxon>
        <taxon>Kitasatosporales</taxon>
        <taxon>Streptomycetaceae</taxon>
        <taxon>Streptomyces</taxon>
    </lineage>
</organism>
<dbReference type="InterPro" id="IPR001261">
    <property type="entry name" value="ArgE/DapE_CS"/>
</dbReference>
<dbReference type="InterPro" id="IPR042001">
    <property type="entry name" value="Sortase_F"/>
</dbReference>
<feature type="region of interest" description="Disordered" evidence="2">
    <location>
        <begin position="12"/>
        <end position="46"/>
    </location>
</feature>
<dbReference type="SUPFAM" id="SSF63817">
    <property type="entry name" value="Sortase"/>
    <property type="match status" value="1"/>
</dbReference>
<dbReference type="RefSeq" id="WP_165264299.1">
    <property type="nucleotide sequence ID" value="NZ_JAAKZY010000119.1"/>
</dbReference>
<dbReference type="Pfam" id="PF04203">
    <property type="entry name" value="Sortase"/>
    <property type="match status" value="1"/>
</dbReference>
<dbReference type="PROSITE" id="PS00758">
    <property type="entry name" value="ARGE_DAPE_CPG2_1"/>
    <property type="match status" value="1"/>
</dbReference>
<protein>
    <submittedName>
        <fullName evidence="3">Class F sortase</fullName>
    </submittedName>
</protein>
<evidence type="ECO:0000256" key="1">
    <source>
        <dbReference type="ARBA" id="ARBA00022801"/>
    </source>
</evidence>
<keyword evidence="1" id="KW-0378">Hydrolase</keyword>
<reference evidence="3 4" key="1">
    <citation type="submission" date="2020-02" db="EMBL/GenBank/DDBJ databases">
        <title>Whole-genome analyses of novel actinobacteria.</title>
        <authorList>
            <person name="Sahin N."/>
            <person name="Gencbay T."/>
        </authorList>
    </citation>
    <scope>NUCLEOTIDE SEQUENCE [LARGE SCALE GENOMIC DNA]</scope>
    <source>
        <strain evidence="3 4">HC44</strain>
    </source>
</reference>
<evidence type="ECO:0000256" key="2">
    <source>
        <dbReference type="SAM" id="MobiDB-lite"/>
    </source>
</evidence>
<accession>A0A6G4VCQ6</accession>
<dbReference type="AlphaFoldDB" id="A0A6G4VCQ6"/>
<dbReference type="Proteomes" id="UP000472335">
    <property type="component" value="Unassembled WGS sequence"/>
</dbReference>
<evidence type="ECO:0000313" key="3">
    <source>
        <dbReference type="EMBL" id="NGO11902.1"/>
    </source>
</evidence>
<dbReference type="InterPro" id="IPR005754">
    <property type="entry name" value="Sortase"/>
</dbReference>